<evidence type="ECO:0000313" key="3">
    <source>
        <dbReference type="Proteomes" id="UP001597560"/>
    </source>
</evidence>
<dbReference type="InterPro" id="IPR029058">
    <property type="entry name" value="AB_hydrolase_fold"/>
</dbReference>
<protein>
    <submittedName>
        <fullName evidence="2">Alpha/beta fold hydrolase</fullName>
    </submittedName>
</protein>
<organism evidence="2 3">
    <name type="scientific">Olivibacter jilunii</name>
    <dbReference type="NCBI Taxonomy" id="985016"/>
    <lineage>
        <taxon>Bacteria</taxon>
        <taxon>Pseudomonadati</taxon>
        <taxon>Bacteroidota</taxon>
        <taxon>Sphingobacteriia</taxon>
        <taxon>Sphingobacteriales</taxon>
        <taxon>Sphingobacteriaceae</taxon>
        <taxon>Olivibacter</taxon>
    </lineage>
</organism>
<dbReference type="PANTHER" id="PTHR43798">
    <property type="entry name" value="MONOACYLGLYCEROL LIPASE"/>
    <property type="match status" value="1"/>
</dbReference>
<proteinExistence type="predicted"/>
<name>A0ABW6B693_9SPHI</name>
<dbReference type="Pfam" id="PF00561">
    <property type="entry name" value="Abhydrolase_1"/>
    <property type="match status" value="1"/>
</dbReference>
<dbReference type="InterPro" id="IPR050266">
    <property type="entry name" value="AB_hydrolase_sf"/>
</dbReference>
<reference evidence="3" key="1">
    <citation type="journal article" date="2019" name="Int. J. Syst. Evol. Microbiol.">
        <title>The Global Catalogue of Microorganisms (GCM) 10K type strain sequencing project: providing services to taxonomists for standard genome sequencing and annotation.</title>
        <authorList>
            <consortium name="The Broad Institute Genomics Platform"/>
            <consortium name="The Broad Institute Genome Sequencing Center for Infectious Disease"/>
            <person name="Wu L."/>
            <person name="Ma J."/>
        </authorList>
    </citation>
    <scope>NUCLEOTIDE SEQUENCE [LARGE SCALE GENOMIC DNA]</scope>
    <source>
        <strain evidence="3">KCTC 23098</strain>
    </source>
</reference>
<keyword evidence="3" id="KW-1185">Reference proteome</keyword>
<evidence type="ECO:0000259" key="1">
    <source>
        <dbReference type="Pfam" id="PF00561"/>
    </source>
</evidence>
<gene>
    <name evidence="2" type="ORF">ACFS6J_19225</name>
</gene>
<feature type="domain" description="AB hydrolase-1" evidence="1">
    <location>
        <begin position="34"/>
        <end position="162"/>
    </location>
</feature>
<comment type="caution">
    <text evidence="2">The sequence shown here is derived from an EMBL/GenBank/DDBJ whole genome shotgun (WGS) entry which is preliminary data.</text>
</comment>
<dbReference type="Gene3D" id="3.40.50.1820">
    <property type="entry name" value="alpha/beta hydrolase"/>
    <property type="match status" value="1"/>
</dbReference>
<evidence type="ECO:0000313" key="2">
    <source>
        <dbReference type="EMBL" id="MFD2963949.1"/>
    </source>
</evidence>
<dbReference type="EMBL" id="JBHUPA010000012">
    <property type="protein sequence ID" value="MFD2963949.1"/>
    <property type="molecule type" value="Genomic_DNA"/>
</dbReference>
<dbReference type="GO" id="GO:0016787">
    <property type="term" value="F:hydrolase activity"/>
    <property type="evidence" value="ECO:0007669"/>
    <property type="project" value="UniProtKB-KW"/>
</dbReference>
<accession>A0ABW6B693</accession>
<dbReference type="InterPro" id="IPR000073">
    <property type="entry name" value="AB_hydrolase_1"/>
</dbReference>
<dbReference type="Proteomes" id="UP001597560">
    <property type="component" value="Unassembled WGS sequence"/>
</dbReference>
<keyword evidence="2" id="KW-0378">Hydrolase</keyword>
<dbReference type="SUPFAM" id="SSF53474">
    <property type="entry name" value="alpha/beta-Hydrolases"/>
    <property type="match status" value="1"/>
</dbReference>
<dbReference type="RefSeq" id="WP_377612082.1">
    <property type="nucleotide sequence ID" value="NZ_JBHUPA010000012.1"/>
</dbReference>
<dbReference type="PANTHER" id="PTHR43798:SF33">
    <property type="entry name" value="HYDROLASE, PUTATIVE (AFU_ORTHOLOGUE AFUA_2G14860)-RELATED"/>
    <property type="match status" value="1"/>
</dbReference>
<sequence>MRTNNIQDFSYTSSDGCRLYATSINATERNENSVVILMHGGGPDHQSLIPLAKELSDKHTIVLPDLRGYGRSVCYDRNSYTWNRYATDVRALIDYLQVPSVVLGGAGIGTTIALKSAMTFADRIQALILISIEEIEDDEAKVKEIELLETFATRVLIDGLEAAWEPILKNLSPVIGDMVRDAVSRSEPASIAAAAAIVYDRAFYNYKELEDIAMPTFIIPGDDDRHPAALAKNLVRLLANAQLSIASLSNDIRTVDDFSKTLAPSIKQFINDLPSEKSLYK</sequence>
<dbReference type="PRINTS" id="PR00111">
    <property type="entry name" value="ABHYDROLASE"/>
</dbReference>